<accession>A0ACC0CIF5</accession>
<gene>
    <name evidence="1" type="ORF">F4821DRAFT_277036</name>
</gene>
<sequence>MLGLDKIILHEGNLCLPRLGLSKTVAKNMFSTADMIIHNGADVSYMKTYESLRQSNLQSTKELAEMSLPRLIPIHYISSGGACIFAAAVIPGGINPVSVAQYPPPSDGSHGYGSSKWASEVFLEKLHYRTGRPVWIHRPSNIARTDAPGFDFIHNIRTYSALLNAVPVARGMALGKVDSVTLDAVVKGIMDSTRGDERTRGENDLKLHFLHHIGGVDLSLDDIRTWVTKGYNVNTEQNSQHGEMEEITFGEWTARAKAQGMHPGIATILQAFVDRSHLTFPKLAA</sequence>
<protein>
    <submittedName>
        <fullName evidence="1">Male sterility protein-domain-containing protein</fullName>
    </submittedName>
</protein>
<proteinExistence type="predicted"/>
<organism evidence="1 2">
    <name type="scientific">Hypoxylon rubiginosum</name>
    <dbReference type="NCBI Taxonomy" id="110542"/>
    <lineage>
        <taxon>Eukaryota</taxon>
        <taxon>Fungi</taxon>
        <taxon>Dikarya</taxon>
        <taxon>Ascomycota</taxon>
        <taxon>Pezizomycotina</taxon>
        <taxon>Sordariomycetes</taxon>
        <taxon>Xylariomycetidae</taxon>
        <taxon>Xylariales</taxon>
        <taxon>Hypoxylaceae</taxon>
        <taxon>Hypoxylon</taxon>
    </lineage>
</organism>
<keyword evidence="2" id="KW-1185">Reference proteome</keyword>
<evidence type="ECO:0000313" key="1">
    <source>
        <dbReference type="EMBL" id="KAI6080141.1"/>
    </source>
</evidence>
<name>A0ACC0CIF5_9PEZI</name>
<evidence type="ECO:0000313" key="2">
    <source>
        <dbReference type="Proteomes" id="UP001497680"/>
    </source>
</evidence>
<reference evidence="1 2" key="1">
    <citation type="journal article" date="2022" name="New Phytol.">
        <title>Ecological generalism drives hyperdiversity of secondary metabolite gene clusters in xylarialean endophytes.</title>
        <authorList>
            <person name="Franco M.E.E."/>
            <person name="Wisecaver J.H."/>
            <person name="Arnold A.E."/>
            <person name="Ju Y.M."/>
            <person name="Slot J.C."/>
            <person name="Ahrendt S."/>
            <person name="Moore L.P."/>
            <person name="Eastman K.E."/>
            <person name="Scott K."/>
            <person name="Konkel Z."/>
            <person name="Mondo S.J."/>
            <person name="Kuo A."/>
            <person name="Hayes R.D."/>
            <person name="Haridas S."/>
            <person name="Andreopoulos B."/>
            <person name="Riley R."/>
            <person name="LaButti K."/>
            <person name="Pangilinan J."/>
            <person name="Lipzen A."/>
            <person name="Amirebrahimi M."/>
            <person name="Yan J."/>
            <person name="Adam C."/>
            <person name="Keymanesh K."/>
            <person name="Ng V."/>
            <person name="Louie K."/>
            <person name="Northen T."/>
            <person name="Drula E."/>
            <person name="Henrissat B."/>
            <person name="Hsieh H.M."/>
            <person name="Youens-Clark K."/>
            <person name="Lutzoni F."/>
            <person name="Miadlikowska J."/>
            <person name="Eastwood D.C."/>
            <person name="Hamelin R.C."/>
            <person name="Grigoriev I.V."/>
            <person name="U'Ren J.M."/>
        </authorList>
    </citation>
    <scope>NUCLEOTIDE SEQUENCE [LARGE SCALE GENOMIC DNA]</scope>
    <source>
        <strain evidence="1 2">ER1909</strain>
    </source>
</reference>
<dbReference type="Proteomes" id="UP001497680">
    <property type="component" value="Unassembled WGS sequence"/>
</dbReference>
<comment type="caution">
    <text evidence="1">The sequence shown here is derived from an EMBL/GenBank/DDBJ whole genome shotgun (WGS) entry which is preliminary data.</text>
</comment>
<dbReference type="EMBL" id="MU394481">
    <property type="protein sequence ID" value="KAI6080141.1"/>
    <property type="molecule type" value="Genomic_DNA"/>
</dbReference>